<dbReference type="SUPFAM" id="SSF56219">
    <property type="entry name" value="DNase I-like"/>
    <property type="match status" value="1"/>
</dbReference>
<keyword evidence="2" id="KW-0255">Endonuclease</keyword>
<name>A0A7W3WZ91_9ACTN</name>
<evidence type="ECO:0000313" key="2">
    <source>
        <dbReference type="EMBL" id="MBB1261209.1"/>
    </source>
</evidence>
<feature type="non-terminal residue" evidence="2">
    <location>
        <position position="1"/>
    </location>
</feature>
<dbReference type="Pfam" id="PF03372">
    <property type="entry name" value="Exo_endo_phos"/>
    <property type="match status" value="1"/>
</dbReference>
<reference evidence="3" key="1">
    <citation type="submission" date="2020-05" db="EMBL/GenBank/DDBJ databases">
        <title>Classification of alakaliphilic streptomycetes isolated from an alkaline soil next to Lonar Crater, India and a proposal for the recognition of Streptomyces alkaliterrae sp. nov.</title>
        <authorList>
            <person name="Golinska P."/>
        </authorList>
    </citation>
    <scope>NUCLEOTIDE SEQUENCE [LARGE SCALE GENOMIC DNA]</scope>
    <source>
        <strain evidence="3">OF8</strain>
    </source>
</reference>
<protein>
    <submittedName>
        <fullName evidence="2">Endonuclease/exonuclease/phosphatase family protein</fullName>
    </submittedName>
</protein>
<dbReference type="GO" id="GO:0004527">
    <property type="term" value="F:exonuclease activity"/>
    <property type="evidence" value="ECO:0007669"/>
    <property type="project" value="UniProtKB-KW"/>
</dbReference>
<dbReference type="InterPro" id="IPR005135">
    <property type="entry name" value="Endo/exonuclease/phosphatase"/>
</dbReference>
<dbReference type="EMBL" id="JABJXA010000152">
    <property type="protein sequence ID" value="MBB1261209.1"/>
    <property type="molecule type" value="Genomic_DNA"/>
</dbReference>
<evidence type="ECO:0000313" key="3">
    <source>
        <dbReference type="Proteomes" id="UP000517765"/>
    </source>
</evidence>
<dbReference type="Proteomes" id="UP000517765">
    <property type="component" value="Unassembled WGS sequence"/>
</dbReference>
<keyword evidence="2" id="KW-0269">Exonuclease</keyword>
<dbReference type="RefSeq" id="WP_323373026.1">
    <property type="nucleotide sequence ID" value="NZ_JABJXA010000152.1"/>
</dbReference>
<evidence type="ECO:0000259" key="1">
    <source>
        <dbReference type="Pfam" id="PF03372"/>
    </source>
</evidence>
<dbReference type="GO" id="GO:0004519">
    <property type="term" value="F:endonuclease activity"/>
    <property type="evidence" value="ECO:0007669"/>
    <property type="project" value="UniProtKB-KW"/>
</dbReference>
<dbReference type="AlphaFoldDB" id="A0A7W3WZ91"/>
<keyword evidence="2" id="KW-0378">Hydrolase</keyword>
<organism evidence="2 3">
    <name type="scientific">Streptomyces alkaliterrae</name>
    <dbReference type="NCBI Taxonomy" id="2213162"/>
    <lineage>
        <taxon>Bacteria</taxon>
        <taxon>Bacillati</taxon>
        <taxon>Actinomycetota</taxon>
        <taxon>Actinomycetes</taxon>
        <taxon>Kitasatosporales</taxon>
        <taxon>Streptomycetaceae</taxon>
        <taxon>Streptomyces</taxon>
    </lineage>
</organism>
<dbReference type="InterPro" id="IPR036691">
    <property type="entry name" value="Endo/exonu/phosph_ase_sf"/>
</dbReference>
<sequence length="102" mass="10698">GGFASGRRDESARLLGEGIAAEKVEAVVLIGDLNGPVEDRGLAPLTSRMKVAERGFGFSFPAALPLARIDHVMARSLAVTRIRPLPATGSDHLPVVATLSPR</sequence>
<keyword evidence="2" id="KW-0540">Nuclease</keyword>
<gene>
    <name evidence="2" type="ORF">H3147_20625</name>
</gene>
<dbReference type="Gene3D" id="3.60.10.10">
    <property type="entry name" value="Endonuclease/exonuclease/phosphatase"/>
    <property type="match status" value="1"/>
</dbReference>
<proteinExistence type="predicted"/>
<comment type="caution">
    <text evidence="2">The sequence shown here is derived from an EMBL/GenBank/DDBJ whole genome shotgun (WGS) entry which is preliminary data.</text>
</comment>
<feature type="domain" description="Endonuclease/exonuclease/phosphatase" evidence="1">
    <location>
        <begin position="10"/>
        <end position="92"/>
    </location>
</feature>
<accession>A0A7W3WZ91</accession>